<sequence length="48" mass="5356">MNPWDLVLPFFGWFFLAMIVLGAAIILFAIVAGGVQAIRKVLGHTRKR</sequence>
<dbReference type="KEGG" id="vg:40099867"/>
<dbReference type="EMBL" id="MG839027">
    <property type="protein sequence ID" value="AUX83386.1"/>
    <property type="molecule type" value="Genomic_DNA"/>
</dbReference>
<evidence type="ECO:0000313" key="3">
    <source>
        <dbReference type="Proteomes" id="UP000241926"/>
    </source>
</evidence>
<dbReference type="RefSeq" id="YP_009623086.1">
    <property type="nucleotide sequence ID" value="NC_042109.1"/>
</dbReference>
<dbReference type="GeneID" id="40099867"/>
<keyword evidence="3" id="KW-1185">Reference proteome</keyword>
<gene>
    <name evidence="2" type="primary">48</name>
    <name evidence="2" type="ORF">SEA_ELERI_48</name>
</gene>
<keyword evidence="1" id="KW-1133">Transmembrane helix</keyword>
<accession>A0A2L0HNW6</accession>
<feature type="transmembrane region" description="Helical" evidence="1">
    <location>
        <begin position="12"/>
        <end position="38"/>
    </location>
</feature>
<organism evidence="2 3">
    <name type="scientific">Microbacterium phage Eleri</name>
    <dbReference type="NCBI Taxonomy" id="2079581"/>
    <lineage>
        <taxon>Viruses</taxon>
        <taxon>Duplodnaviria</taxon>
        <taxon>Heunggongvirae</taxon>
        <taxon>Uroviricota</taxon>
        <taxon>Caudoviricetes</taxon>
        <taxon>Elerivirus</taxon>
        <taxon>Elerivirus eleri</taxon>
    </lineage>
</organism>
<keyword evidence="1" id="KW-0812">Transmembrane</keyword>
<dbReference type="Proteomes" id="UP000241926">
    <property type="component" value="Segment"/>
</dbReference>
<reference evidence="2 3" key="1">
    <citation type="submission" date="2018-01" db="EMBL/GenBank/DDBJ databases">
        <authorList>
            <person name="Jones A.E."/>
            <person name="Sivanathan V."/>
            <person name="Betsko A.J."/>
            <person name="Aull H.G."/>
            <person name="Zack K.M."/>
            <person name="Kukan E.N."/>
            <person name="Garlena R.A."/>
            <person name="Russell D.A."/>
            <person name="Pope W.H."/>
            <person name="Jacobs-Sera D."/>
            <person name="Hatfull G.F."/>
        </authorList>
    </citation>
    <scope>NUCLEOTIDE SEQUENCE [LARGE SCALE GENOMIC DNA]</scope>
</reference>
<evidence type="ECO:0000256" key="1">
    <source>
        <dbReference type="SAM" id="Phobius"/>
    </source>
</evidence>
<proteinExistence type="predicted"/>
<name>A0A2L0HNW6_9CAUD</name>
<protein>
    <submittedName>
        <fullName evidence="2">Uncharacterized protein</fullName>
    </submittedName>
</protein>
<keyword evidence="1" id="KW-0472">Membrane</keyword>
<evidence type="ECO:0000313" key="2">
    <source>
        <dbReference type="EMBL" id="AUX83386.1"/>
    </source>
</evidence>